<protein>
    <recommendedName>
        <fullName evidence="6">Protein YIP</fullName>
    </recommendedName>
</protein>
<evidence type="ECO:0000256" key="3">
    <source>
        <dbReference type="ARBA" id="ARBA00022692"/>
    </source>
</evidence>
<evidence type="ECO:0000256" key="5">
    <source>
        <dbReference type="ARBA" id="ARBA00023136"/>
    </source>
</evidence>
<organism evidence="9 10">
    <name type="scientific">Fusarium fujikuroi</name>
    <name type="common">Bakanae and foot rot disease fungus</name>
    <name type="synonym">Gibberella fujikuroi</name>
    <dbReference type="NCBI Taxonomy" id="5127"/>
    <lineage>
        <taxon>Eukaryota</taxon>
        <taxon>Fungi</taxon>
        <taxon>Dikarya</taxon>
        <taxon>Ascomycota</taxon>
        <taxon>Pezizomycotina</taxon>
        <taxon>Sordariomycetes</taxon>
        <taxon>Hypocreomycetidae</taxon>
        <taxon>Hypocreales</taxon>
        <taxon>Nectriaceae</taxon>
        <taxon>Fusarium</taxon>
        <taxon>Fusarium fujikuroi species complex</taxon>
    </lineage>
</organism>
<evidence type="ECO:0000256" key="7">
    <source>
        <dbReference type="SAM" id="MobiDB-lite"/>
    </source>
</evidence>
<gene>
    <name evidence="9" type="ORF">C2S_3770</name>
</gene>
<evidence type="ECO:0000256" key="1">
    <source>
        <dbReference type="ARBA" id="ARBA00004141"/>
    </source>
</evidence>
<dbReference type="GO" id="GO:0005802">
    <property type="term" value="C:trans-Golgi network"/>
    <property type="evidence" value="ECO:0007669"/>
    <property type="project" value="TreeGrafter"/>
</dbReference>
<comment type="subcellular location">
    <subcellularLocation>
        <location evidence="6">Golgi apparatus membrane</location>
        <topology evidence="6">Multi-pass membrane protein</topology>
    </subcellularLocation>
    <subcellularLocation>
        <location evidence="1">Membrane</location>
        <topology evidence="1">Multi-pass membrane protein</topology>
    </subcellularLocation>
</comment>
<dbReference type="PANTHER" id="PTHR21236:SF2">
    <property type="entry name" value="PROTEIN YIPF"/>
    <property type="match status" value="1"/>
</dbReference>
<feature type="compositionally biased region" description="Polar residues" evidence="7">
    <location>
        <begin position="259"/>
        <end position="274"/>
    </location>
</feature>
<dbReference type="InterPro" id="IPR045231">
    <property type="entry name" value="Yip1/4-like"/>
</dbReference>
<feature type="transmembrane region" description="Helical" evidence="6">
    <location>
        <begin position="354"/>
        <end position="372"/>
    </location>
</feature>
<feature type="domain" description="Yip1" evidence="8">
    <location>
        <begin position="192"/>
        <end position="368"/>
    </location>
</feature>
<reference evidence="9" key="1">
    <citation type="submission" date="2019-05" db="EMBL/GenBank/DDBJ databases">
        <authorList>
            <person name="Piombo E."/>
        </authorList>
    </citation>
    <scope>NUCLEOTIDE SEQUENCE</scope>
    <source>
        <strain evidence="9">C2S</strain>
    </source>
</reference>
<feature type="region of interest" description="Disordered" evidence="7">
    <location>
        <begin position="259"/>
        <end position="284"/>
    </location>
</feature>
<name>A0A9Q9U7I8_FUSFU</name>
<dbReference type="AlphaFoldDB" id="A0A9Q9U7I8"/>
<dbReference type="GO" id="GO:0006888">
    <property type="term" value="P:endoplasmic reticulum to Golgi vesicle-mediated transport"/>
    <property type="evidence" value="ECO:0007669"/>
    <property type="project" value="InterPro"/>
</dbReference>
<dbReference type="InterPro" id="IPR006977">
    <property type="entry name" value="Yip1_dom"/>
</dbReference>
<keyword evidence="4 6" id="KW-1133">Transmembrane helix</keyword>
<comment type="similarity">
    <text evidence="2 6">Belongs to the YIP1 family.</text>
</comment>
<feature type="transmembrane region" description="Helical" evidence="6">
    <location>
        <begin position="298"/>
        <end position="316"/>
    </location>
</feature>
<accession>A0A9Q9U7I8</accession>
<feature type="transmembrane region" description="Helical" evidence="6">
    <location>
        <begin position="322"/>
        <end position="342"/>
    </location>
</feature>
<evidence type="ECO:0000256" key="4">
    <source>
        <dbReference type="ARBA" id="ARBA00022989"/>
    </source>
</evidence>
<dbReference type="PANTHER" id="PTHR21236">
    <property type="entry name" value="GOLGI MEMBRANE PROTEIN YIP1"/>
    <property type="match status" value="1"/>
</dbReference>
<feature type="transmembrane region" description="Helical" evidence="6">
    <location>
        <begin position="232"/>
        <end position="251"/>
    </location>
</feature>
<evidence type="ECO:0000259" key="8">
    <source>
        <dbReference type="Pfam" id="PF04893"/>
    </source>
</evidence>
<evidence type="ECO:0000313" key="9">
    <source>
        <dbReference type="EMBL" id="VTT58891.1"/>
    </source>
</evidence>
<comment type="caution">
    <text evidence="9">The sequence shown here is derived from an EMBL/GenBank/DDBJ whole genome shotgun (WGS) entry which is preliminary data.</text>
</comment>
<evidence type="ECO:0000256" key="6">
    <source>
        <dbReference type="RuleBase" id="RU361264"/>
    </source>
</evidence>
<dbReference type="Pfam" id="PF04893">
    <property type="entry name" value="Yip1"/>
    <property type="match status" value="1"/>
</dbReference>
<evidence type="ECO:0000313" key="10">
    <source>
        <dbReference type="Proteomes" id="UP000760494"/>
    </source>
</evidence>
<dbReference type="GO" id="GO:0000139">
    <property type="term" value="C:Golgi membrane"/>
    <property type="evidence" value="ECO:0007669"/>
    <property type="project" value="UniProtKB-SubCell"/>
</dbReference>
<keyword evidence="5 6" id="KW-0472">Membrane</keyword>
<dbReference type="Proteomes" id="UP000760494">
    <property type="component" value="Unassembled WGS sequence"/>
</dbReference>
<evidence type="ECO:0000256" key="2">
    <source>
        <dbReference type="ARBA" id="ARBA00010596"/>
    </source>
</evidence>
<keyword evidence="3 6" id="KW-0812">Transmembrane</keyword>
<sequence>MILEKVSGSKHQHQSPNSGFFKTAETHVLRLLVCFLQSFGYRFLLWLNAAPPHQAPASRHQPHPSSHLQTVLKTASPKSLPTTTEPSVPPFLAQHHHNVKLLLIATTAIPRRRRPQRRAEPAGGYGVGAPAQNFAAPAFGTQGVSGRMGEQGGLRTGWVAAFSSEGYDGEPPLLEELGVNFGHIQAKTLAVLNPFRRIDSHIMDDSDLAGPLIFFLLFGFILLFSGQVHFGYIYGLAALGSISLHLILSLMSPSDASDPQVNSYPQYSSDPSAPQQQHDGQQGGHFSATLTYPRSASVLGYCLLPLVATSLFGIVMRMDTPVGIVATTAAILWCTYSASGMFCAVGQMKRMRGLVAYPLALFYVGFGIMGIFSSRGSGTFSNAAAKLNA</sequence>
<dbReference type="EMBL" id="CABFJX010000024">
    <property type="protein sequence ID" value="VTT58891.1"/>
    <property type="molecule type" value="Genomic_DNA"/>
</dbReference>
<feature type="transmembrane region" description="Helical" evidence="6">
    <location>
        <begin position="208"/>
        <end position="226"/>
    </location>
</feature>
<dbReference type="GO" id="GO:0048280">
    <property type="term" value="P:vesicle fusion with Golgi apparatus"/>
    <property type="evidence" value="ECO:0007669"/>
    <property type="project" value="TreeGrafter"/>
</dbReference>
<proteinExistence type="inferred from homology"/>